<accession>A0ABR7CDV6</accession>
<evidence type="ECO:0000313" key="2">
    <source>
        <dbReference type="Proteomes" id="UP000600600"/>
    </source>
</evidence>
<evidence type="ECO:0000313" key="1">
    <source>
        <dbReference type="EMBL" id="MBC5605977.1"/>
    </source>
</evidence>
<dbReference type="InterPro" id="IPR046733">
    <property type="entry name" value="DUF6625"/>
</dbReference>
<sequence length="341" mass="40855">MKSILVIHPYFGRFPKMFPFWLESCKLNKTVDILIVTNQDIQSDSDNIIIKKSSLTQVKSELEAICGMNIWLEKPYKLCDFRPLFGKLFSEYTQKYDFWGYCDCDLVFGDIRHFLTEEVLNNHDYILGWGHFHVQRTIDSKFDEVWRTARGLWRNIGWKDVFASGQNEWFDELPYGVAGRYYGLYPDRCWMGYTDNHAIFESPALSQLPFQSLFNDYTLWKSWSCYQDHLNRLPFLKRNEGGDLHHIIYQKEGIHLFTIGINQENRIEKREILYAHFYKRNLDIRISNKSIFIIRPNAIVDCTHLSKYILMYYAHHPSIYWENILYRINRKLGTLKKKYLK</sequence>
<dbReference type="EMBL" id="JACOOE010000007">
    <property type="protein sequence ID" value="MBC5605977.1"/>
    <property type="molecule type" value="Genomic_DNA"/>
</dbReference>
<proteinExistence type="predicted"/>
<gene>
    <name evidence="1" type="ORF">H8S67_15045</name>
</gene>
<reference evidence="1 2" key="1">
    <citation type="submission" date="2020-08" db="EMBL/GenBank/DDBJ databases">
        <title>Genome public.</title>
        <authorList>
            <person name="Liu C."/>
            <person name="Sun Q."/>
        </authorList>
    </citation>
    <scope>NUCLEOTIDE SEQUENCE [LARGE SCALE GENOMIC DNA]</scope>
    <source>
        <strain evidence="1 2">M27</strain>
    </source>
</reference>
<keyword evidence="2" id="KW-1185">Reference proteome</keyword>
<dbReference type="RefSeq" id="WP_186967856.1">
    <property type="nucleotide sequence ID" value="NZ_JACOOE010000007.1"/>
</dbReference>
<evidence type="ECO:0008006" key="3">
    <source>
        <dbReference type="Google" id="ProtNLM"/>
    </source>
</evidence>
<dbReference type="Pfam" id="PF20330">
    <property type="entry name" value="DUF6625"/>
    <property type="match status" value="1"/>
</dbReference>
<dbReference type="Proteomes" id="UP000600600">
    <property type="component" value="Unassembled WGS sequence"/>
</dbReference>
<organism evidence="1 2">
    <name type="scientific">Bacteroides difficilis</name>
    <dbReference type="NCBI Taxonomy" id="2763021"/>
    <lineage>
        <taxon>Bacteria</taxon>
        <taxon>Pseudomonadati</taxon>
        <taxon>Bacteroidota</taxon>
        <taxon>Bacteroidia</taxon>
        <taxon>Bacteroidales</taxon>
        <taxon>Bacteroidaceae</taxon>
        <taxon>Bacteroides</taxon>
    </lineage>
</organism>
<name>A0ABR7CDV6_9BACE</name>
<protein>
    <recommendedName>
        <fullName evidence="3">Glycosyl transferase</fullName>
    </recommendedName>
</protein>
<comment type="caution">
    <text evidence="1">The sequence shown here is derived from an EMBL/GenBank/DDBJ whole genome shotgun (WGS) entry which is preliminary data.</text>
</comment>